<evidence type="ECO:0000313" key="2">
    <source>
        <dbReference type="EMBL" id="GLW68865.1"/>
    </source>
</evidence>
<sequence length="222" mass="22891">MKLTVVAASGGIGRQVLDQALAGGHEVTAVVRNPDKLGESGARVVRADLASASPQELRAAVAGADAVLSGLGAVGKAGVGVAEAGTRAVVAAMRAEGVRRLLVVSAAPIGTVASPQRPHPPRHDPGEGPFMRYVLTPAVKRVLRAHYADLARMEDAVLACGLDWTVVRPPRLTDGPLTGDYRVAYGQNLRGGSRVSRADVAHCMLRAVGDPDTVGRILGVAH</sequence>
<dbReference type="PANTHER" id="PTHR43355:SF2">
    <property type="entry name" value="FLAVIN REDUCTASE (NADPH)"/>
    <property type="match status" value="1"/>
</dbReference>
<dbReference type="Proteomes" id="UP001165041">
    <property type="component" value="Unassembled WGS sequence"/>
</dbReference>
<dbReference type="GO" id="GO:0004074">
    <property type="term" value="F:biliverdin reductase [NAD(P)H] activity"/>
    <property type="evidence" value="ECO:0007669"/>
    <property type="project" value="TreeGrafter"/>
</dbReference>
<dbReference type="InterPro" id="IPR036291">
    <property type="entry name" value="NAD(P)-bd_dom_sf"/>
</dbReference>
<dbReference type="SUPFAM" id="SSF51735">
    <property type="entry name" value="NAD(P)-binding Rossmann-fold domains"/>
    <property type="match status" value="1"/>
</dbReference>
<comment type="caution">
    <text evidence="2">The sequence shown here is derived from an EMBL/GenBank/DDBJ whole genome shotgun (WGS) entry which is preliminary data.</text>
</comment>
<feature type="domain" description="NAD(P)-binding" evidence="1">
    <location>
        <begin position="8"/>
        <end position="211"/>
    </location>
</feature>
<dbReference type="GO" id="GO:0042602">
    <property type="term" value="F:riboflavin reductase (NADPH) activity"/>
    <property type="evidence" value="ECO:0007669"/>
    <property type="project" value="TreeGrafter"/>
</dbReference>
<protein>
    <submittedName>
        <fullName evidence="2">NADH-flavin reductase</fullName>
    </submittedName>
</protein>
<dbReference type="EMBL" id="BSSA01000002">
    <property type="protein sequence ID" value="GLW68865.1"/>
    <property type="molecule type" value="Genomic_DNA"/>
</dbReference>
<evidence type="ECO:0000259" key="1">
    <source>
        <dbReference type="Pfam" id="PF13460"/>
    </source>
</evidence>
<gene>
    <name evidence="2" type="ORF">Kpho02_11640</name>
</gene>
<organism evidence="2 3">
    <name type="scientific">Kitasatospora phosalacinea</name>
    <dbReference type="NCBI Taxonomy" id="2065"/>
    <lineage>
        <taxon>Bacteria</taxon>
        <taxon>Bacillati</taxon>
        <taxon>Actinomycetota</taxon>
        <taxon>Actinomycetes</taxon>
        <taxon>Kitasatosporales</taxon>
        <taxon>Streptomycetaceae</taxon>
        <taxon>Kitasatospora</taxon>
    </lineage>
</organism>
<dbReference type="AlphaFoldDB" id="A0A9W6Q2I1"/>
<evidence type="ECO:0000313" key="3">
    <source>
        <dbReference type="Proteomes" id="UP001165041"/>
    </source>
</evidence>
<accession>A0A9W6Q2I1</accession>
<dbReference type="PANTHER" id="PTHR43355">
    <property type="entry name" value="FLAVIN REDUCTASE (NADPH)"/>
    <property type="match status" value="1"/>
</dbReference>
<proteinExistence type="predicted"/>
<dbReference type="InterPro" id="IPR016040">
    <property type="entry name" value="NAD(P)-bd_dom"/>
</dbReference>
<dbReference type="Gene3D" id="3.40.50.720">
    <property type="entry name" value="NAD(P)-binding Rossmann-like Domain"/>
    <property type="match status" value="1"/>
</dbReference>
<reference evidence="2" key="1">
    <citation type="submission" date="2023-02" db="EMBL/GenBank/DDBJ databases">
        <title>Kitasatospora phosalacinea NBRC 14627.</title>
        <authorList>
            <person name="Ichikawa N."/>
            <person name="Sato H."/>
            <person name="Tonouchi N."/>
        </authorList>
    </citation>
    <scope>NUCLEOTIDE SEQUENCE</scope>
    <source>
        <strain evidence="2">NBRC 14627</strain>
    </source>
</reference>
<dbReference type="Pfam" id="PF13460">
    <property type="entry name" value="NAD_binding_10"/>
    <property type="match status" value="1"/>
</dbReference>
<dbReference type="RefSeq" id="WP_285734247.1">
    <property type="nucleotide sequence ID" value="NZ_BSSA01000002.1"/>
</dbReference>
<dbReference type="InterPro" id="IPR051606">
    <property type="entry name" value="Polyketide_Oxido-like"/>
</dbReference>
<name>A0A9W6Q2I1_9ACTN</name>